<dbReference type="EMBL" id="PEYT01000020">
    <property type="protein sequence ID" value="PIS23039.1"/>
    <property type="molecule type" value="Genomic_DNA"/>
</dbReference>
<dbReference type="Pfam" id="PF00342">
    <property type="entry name" value="PGI"/>
    <property type="match status" value="1"/>
</dbReference>
<dbReference type="Gene3D" id="3.40.50.10490">
    <property type="entry name" value="Glucose-6-phosphate isomerase like protein, domain 1"/>
    <property type="match status" value="2"/>
</dbReference>
<protein>
    <recommendedName>
        <fullName evidence="4">Glucose-6-phosphate isomerase</fullName>
        <ecNumber evidence="4">5.3.1.9</ecNumber>
    </recommendedName>
</protein>
<dbReference type="GO" id="GO:0004347">
    <property type="term" value="F:glucose-6-phosphate isomerase activity"/>
    <property type="evidence" value="ECO:0007669"/>
    <property type="project" value="UniProtKB-EC"/>
</dbReference>
<dbReference type="GO" id="GO:0006096">
    <property type="term" value="P:glycolytic process"/>
    <property type="evidence" value="ECO:0007669"/>
    <property type="project" value="UniProtKB-UniPathway"/>
</dbReference>
<dbReference type="GO" id="GO:0048029">
    <property type="term" value="F:monosaccharide binding"/>
    <property type="evidence" value="ECO:0007669"/>
    <property type="project" value="TreeGrafter"/>
</dbReference>
<comment type="caution">
    <text evidence="5">The sequence shown here is derived from an EMBL/GenBank/DDBJ whole genome shotgun (WGS) entry which is preliminary data.</text>
</comment>
<evidence type="ECO:0000313" key="5">
    <source>
        <dbReference type="EMBL" id="PIS23039.1"/>
    </source>
</evidence>
<dbReference type="SUPFAM" id="SSF53697">
    <property type="entry name" value="SIS domain"/>
    <property type="match status" value="1"/>
</dbReference>
<keyword evidence="2 4" id="KW-0324">Glycolysis</keyword>
<dbReference type="InterPro" id="IPR001672">
    <property type="entry name" value="G6P_Isomerase"/>
</dbReference>
<dbReference type="PRINTS" id="PR00662">
    <property type="entry name" value="G6PISOMERASE"/>
</dbReference>
<dbReference type="PANTHER" id="PTHR11469">
    <property type="entry name" value="GLUCOSE-6-PHOSPHATE ISOMERASE"/>
    <property type="match status" value="1"/>
</dbReference>
<dbReference type="GO" id="GO:0006094">
    <property type="term" value="P:gluconeogenesis"/>
    <property type="evidence" value="ECO:0007669"/>
    <property type="project" value="UniProtKB-KW"/>
</dbReference>
<dbReference type="EC" id="5.3.1.9" evidence="4"/>
<keyword evidence="3 4" id="KW-0413">Isomerase</keyword>
<dbReference type="GO" id="GO:0097367">
    <property type="term" value="F:carbohydrate derivative binding"/>
    <property type="evidence" value="ECO:0007669"/>
    <property type="project" value="InterPro"/>
</dbReference>
<dbReference type="PANTHER" id="PTHR11469:SF1">
    <property type="entry name" value="GLUCOSE-6-PHOSPHATE ISOMERASE"/>
    <property type="match status" value="1"/>
</dbReference>
<comment type="catalytic activity">
    <reaction evidence="4">
        <text>alpha-D-glucose 6-phosphate = beta-D-fructose 6-phosphate</text>
        <dbReference type="Rhea" id="RHEA:11816"/>
        <dbReference type="ChEBI" id="CHEBI:57634"/>
        <dbReference type="ChEBI" id="CHEBI:58225"/>
        <dbReference type="EC" id="5.3.1.9"/>
    </reaction>
</comment>
<dbReference type="AlphaFoldDB" id="A0A2H0XFY1"/>
<dbReference type="GO" id="GO:0005829">
    <property type="term" value="C:cytosol"/>
    <property type="evidence" value="ECO:0007669"/>
    <property type="project" value="TreeGrafter"/>
</dbReference>
<dbReference type="UniPathway" id="UPA00109">
    <property type="reaction ID" value="UER00181"/>
</dbReference>
<accession>A0A2H0XFY1</accession>
<keyword evidence="1 4" id="KW-0312">Gluconeogenesis</keyword>
<evidence type="ECO:0000256" key="4">
    <source>
        <dbReference type="RuleBase" id="RU000612"/>
    </source>
</evidence>
<reference evidence="6" key="1">
    <citation type="submission" date="2017-09" db="EMBL/GenBank/DDBJ databases">
        <title>Depth-based differentiation of microbial function through sediment-hosted aquifers and enrichment of novel symbionts in the deep terrestrial subsurface.</title>
        <authorList>
            <person name="Probst A.J."/>
            <person name="Ladd B."/>
            <person name="Jarett J.K."/>
            <person name="Geller-Mcgrath D.E."/>
            <person name="Sieber C.M.K."/>
            <person name="Emerson J.B."/>
            <person name="Anantharaman K."/>
            <person name="Thomas B.C."/>
            <person name="Malmstrom R."/>
            <person name="Stieglmeier M."/>
            <person name="Klingl A."/>
            <person name="Woyke T."/>
            <person name="Ryan C.M."/>
            <person name="Banfield J.F."/>
        </authorList>
    </citation>
    <scope>NUCLEOTIDE SEQUENCE [LARGE SCALE GENOMIC DNA]</scope>
</reference>
<evidence type="ECO:0000256" key="3">
    <source>
        <dbReference type="ARBA" id="ARBA00023235"/>
    </source>
</evidence>
<sequence>MSVEYKYKETCLADPKVIAELLISLDPYIKKLKDILNAGKYEDPECSINLPFDPRWANDVTTVADNFDLRKIKHLVLVGIGGSNLGTQAIYEALKTDLTPEILFADTVSEKTINGIISKLSQLNSKEEFVLDLVCKSGSTVETNENFSLLINFLSRKFGKINNRVVITTGFDSSFWNEAKNKDYFVLEIPKLVGGRYSVFSPVGLFPLLALGFDIKKLLSGAKGAFDNLDTITTSAVISVAHYQKGIGIHNNFFFNPSLEFLGKWQRQLTAESLGKTGKGILPIVSIGSMDLHSMVQLYLGGPKNIYTDFMYSEEFGERLPKVMEAIYKGTVGAYKDAGVPFSEFALSKIDEFLLGYYMQFRMVETVFQAKLLGVNAFDQPNVEDYKQITREILGK</sequence>
<organism evidence="5 6">
    <name type="scientific">candidate division WWE3 bacterium CG08_land_8_20_14_0_20_40_13</name>
    <dbReference type="NCBI Taxonomy" id="1975084"/>
    <lineage>
        <taxon>Bacteria</taxon>
        <taxon>Katanobacteria</taxon>
    </lineage>
</organism>
<comment type="similarity">
    <text evidence="4">Belongs to the GPI family.</text>
</comment>
<dbReference type="PROSITE" id="PS51463">
    <property type="entry name" value="P_GLUCOSE_ISOMERASE_3"/>
    <property type="match status" value="1"/>
</dbReference>
<comment type="pathway">
    <text evidence="4">Carbohydrate degradation; glycolysis; D-glyceraldehyde 3-phosphate and glycerone phosphate from D-glucose: step 2/4.</text>
</comment>
<evidence type="ECO:0000313" key="6">
    <source>
        <dbReference type="Proteomes" id="UP000230340"/>
    </source>
</evidence>
<name>A0A2H0XFY1_UNCKA</name>
<proteinExistence type="inferred from homology"/>
<gene>
    <name evidence="5" type="ORF">COT49_02240</name>
</gene>
<evidence type="ECO:0000256" key="1">
    <source>
        <dbReference type="ARBA" id="ARBA00022432"/>
    </source>
</evidence>
<dbReference type="GO" id="GO:0051156">
    <property type="term" value="P:glucose 6-phosphate metabolic process"/>
    <property type="evidence" value="ECO:0007669"/>
    <property type="project" value="TreeGrafter"/>
</dbReference>
<dbReference type="InterPro" id="IPR046348">
    <property type="entry name" value="SIS_dom_sf"/>
</dbReference>
<dbReference type="Proteomes" id="UP000230340">
    <property type="component" value="Unassembled WGS sequence"/>
</dbReference>
<evidence type="ECO:0000256" key="2">
    <source>
        <dbReference type="ARBA" id="ARBA00023152"/>
    </source>
</evidence>